<dbReference type="SUPFAM" id="SSF55729">
    <property type="entry name" value="Acyl-CoA N-acyltransferases (Nat)"/>
    <property type="match status" value="1"/>
</dbReference>
<evidence type="ECO:0000313" key="4">
    <source>
        <dbReference type="EMBL" id="TWI49851.1"/>
    </source>
</evidence>
<dbReference type="GO" id="GO:0016747">
    <property type="term" value="F:acyltransferase activity, transferring groups other than amino-acyl groups"/>
    <property type="evidence" value="ECO:0007669"/>
    <property type="project" value="InterPro"/>
</dbReference>
<reference evidence="4 5" key="1">
    <citation type="journal article" date="2015" name="Stand. Genomic Sci.">
        <title>Genomic Encyclopedia of Bacterial and Archaeal Type Strains, Phase III: the genomes of soil and plant-associated and newly described type strains.</title>
        <authorList>
            <person name="Whitman W.B."/>
            <person name="Woyke T."/>
            <person name="Klenk H.P."/>
            <person name="Zhou Y."/>
            <person name="Lilburn T.G."/>
            <person name="Beck B.J."/>
            <person name="De Vos P."/>
            <person name="Vandamme P."/>
            <person name="Eisen J.A."/>
            <person name="Garrity G."/>
            <person name="Hugenholtz P."/>
            <person name="Kyrpides N.C."/>
        </authorList>
    </citation>
    <scope>NUCLEOTIDE SEQUENCE [LARGE SCALE GENOMIC DNA]</scope>
    <source>
        <strain evidence="4 5">CGMCC 1.10685</strain>
    </source>
</reference>
<dbReference type="Gene3D" id="3.40.630.30">
    <property type="match status" value="1"/>
</dbReference>
<evidence type="ECO:0000256" key="1">
    <source>
        <dbReference type="ARBA" id="ARBA00022679"/>
    </source>
</evidence>
<dbReference type="PROSITE" id="PS51186">
    <property type="entry name" value="GNAT"/>
    <property type="match status" value="1"/>
</dbReference>
<sequence length="155" mass="16442">MIDVRAAVPADAPLIAGMAVALTEEISRLMGVRQFDLDATASARLCEQLLAEGRYFALLAFRDGAAVGFAGMSEGHSLYAGGAIGTIQELYVAPSGRSAGVGAALLEAVAALARQRDWRRLEVCTPPLPEFARSLAFYEREGFAITGGRKLKKLV</sequence>
<dbReference type="Pfam" id="PF00583">
    <property type="entry name" value="Acetyltransf_1"/>
    <property type="match status" value="1"/>
</dbReference>
<organism evidence="4 5">
    <name type="scientific">Pseudoduganella flava</name>
    <dbReference type="NCBI Taxonomy" id="871742"/>
    <lineage>
        <taxon>Bacteria</taxon>
        <taxon>Pseudomonadati</taxon>
        <taxon>Pseudomonadota</taxon>
        <taxon>Betaproteobacteria</taxon>
        <taxon>Burkholderiales</taxon>
        <taxon>Oxalobacteraceae</taxon>
        <taxon>Telluria group</taxon>
        <taxon>Pseudoduganella</taxon>
    </lineage>
</organism>
<feature type="domain" description="N-acetyltransferase" evidence="3">
    <location>
        <begin position="2"/>
        <end position="155"/>
    </location>
</feature>
<gene>
    <name evidence="4" type="ORF">IP92_01074</name>
</gene>
<evidence type="ECO:0000313" key="5">
    <source>
        <dbReference type="Proteomes" id="UP000315112"/>
    </source>
</evidence>
<name>A0A562PZH4_9BURK</name>
<dbReference type="EMBL" id="VLKW01000002">
    <property type="protein sequence ID" value="TWI49851.1"/>
    <property type="molecule type" value="Genomic_DNA"/>
</dbReference>
<proteinExistence type="predicted"/>
<dbReference type="InterPro" id="IPR050832">
    <property type="entry name" value="Bact_Acetyltransf"/>
</dbReference>
<protein>
    <submittedName>
        <fullName evidence="4">L-amino acid N-acyltransferase YncA</fullName>
    </submittedName>
</protein>
<dbReference type="AlphaFoldDB" id="A0A562PZH4"/>
<keyword evidence="1 4" id="KW-0808">Transferase</keyword>
<dbReference type="InterPro" id="IPR016181">
    <property type="entry name" value="Acyl_CoA_acyltransferase"/>
</dbReference>
<dbReference type="PANTHER" id="PTHR43877">
    <property type="entry name" value="AMINOALKYLPHOSPHONATE N-ACETYLTRANSFERASE-RELATED-RELATED"/>
    <property type="match status" value="1"/>
</dbReference>
<dbReference type="RefSeq" id="WP_229418641.1">
    <property type="nucleotide sequence ID" value="NZ_CP046904.1"/>
</dbReference>
<dbReference type="InterPro" id="IPR000182">
    <property type="entry name" value="GNAT_dom"/>
</dbReference>
<accession>A0A562PZH4</accession>
<keyword evidence="2 4" id="KW-0012">Acyltransferase</keyword>
<dbReference type="Proteomes" id="UP000315112">
    <property type="component" value="Unassembled WGS sequence"/>
</dbReference>
<comment type="caution">
    <text evidence="4">The sequence shown here is derived from an EMBL/GenBank/DDBJ whole genome shotgun (WGS) entry which is preliminary data.</text>
</comment>
<evidence type="ECO:0000256" key="2">
    <source>
        <dbReference type="ARBA" id="ARBA00023315"/>
    </source>
</evidence>
<evidence type="ECO:0000259" key="3">
    <source>
        <dbReference type="PROSITE" id="PS51186"/>
    </source>
</evidence>